<comment type="subunit">
    <text evidence="4">Monomer.</text>
</comment>
<sequence>MELLVAYEKDPAGHNMAKFILQDLEKNGDVYKGKDFDLAIIPDPVISADWLEEKFDYDGYVFLSKHAAESNVLALTCHNTGNFSDANFGGHSRQVSIPHPYLQKSYIQTLWNVRSRFPRFQITIEATHHGPTALSKPALFIEIGTTEKEWNDVNLCNSVAEIIVKVMKKKQKPYPIAICFGGTHYSDKFTSELIHGEHSLGTVVPKYAFEQINKNLFYHILERNVGATVALLDWKGMGKNKQKLLGMLEETDLEVIKL</sequence>
<evidence type="ECO:0000256" key="4">
    <source>
        <dbReference type="HAMAP-Rule" id="MF_00562"/>
    </source>
</evidence>
<dbReference type="GO" id="GO:0019478">
    <property type="term" value="P:D-amino acid catabolic process"/>
    <property type="evidence" value="ECO:0007669"/>
    <property type="project" value="UniProtKB-UniRule"/>
</dbReference>
<dbReference type="HAMAP" id="MF_00562">
    <property type="entry name" value="Deacylase_DtdA"/>
    <property type="match status" value="1"/>
</dbReference>
<dbReference type="InterPro" id="IPR007508">
    <property type="entry name" value="DtdA"/>
</dbReference>
<comment type="cofactor">
    <cofactor evidence="4">
        <name>Zn(2+)</name>
        <dbReference type="ChEBI" id="CHEBI:29105"/>
    </cofactor>
    <text evidence="4">Binds 2 Zn(2+) ions per subunit.</text>
</comment>
<keyword evidence="3 4" id="KW-0862">Zinc</keyword>
<dbReference type="EC" id="3.1.1.96" evidence="4"/>
<comment type="function">
    <text evidence="4">D-aminoacyl-tRNA deacylase with broad substrate specificity. By recycling D-aminoacyl-tRNA to D-amino acids and free tRNA molecules, this enzyme counteracts the toxicity associated with the formation of D-aminoacyl-tRNA entities in vivo.</text>
</comment>
<dbReference type="GO" id="GO:0008270">
    <property type="term" value="F:zinc ion binding"/>
    <property type="evidence" value="ECO:0007669"/>
    <property type="project" value="UniProtKB-UniRule"/>
</dbReference>
<evidence type="ECO:0000256" key="3">
    <source>
        <dbReference type="ARBA" id="ARBA00022833"/>
    </source>
</evidence>
<keyword evidence="2 4" id="KW-0378">Hydrolase</keyword>
<gene>
    <name evidence="4" type="primary">dtdA</name>
</gene>
<keyword evidence="1 4" id="KW-0479">Metal-binding</keyword>
<dbReference type="AlphaFoldDB" id="A0A075GCF2"/>
<dbReference type="GO" id="GO:0051499">
    <property type="term" value="F:D-aminoacyl-tRNA deacylase activity"/>
    <property type="evidence" value="ECO:0007669"/>
    <property type="project" value="UniProtKB-UniRule"/>
</dbReference>
<proteinExistence type="inferred from homology"/>
<comment type="similarity">
    <text evidence="4">Belongs to the DtdA deacylase family.</text>
</comment>
<comment type="catalytic activity">
    <reaction evidence="4">
        <text>glycyl-tRNA(Ala) + H2O = tRNA(Ala) + glycine + H(+)</text>
        <dbReference type="Rhea" id="RHEA:53744"/>
        <dbReference type="Rhea" id="RHEA-COMP:9657"/>
        <dbReference type="Rhea" id="RHEA-COMP:13640"/>
        <dbReference type="ChEBI" id="CHEBI:15377"/>
        <dbReference type="ChEBI" id="CHEBI:15378"/>
        <dbReference type="ChEBI" id="CHEBI:57305"/>
        <dbReference type="ChEBI" id="CHEBI:78442"/>
        <dbReference type="ChEBI" id="CHEBI:78522"/>
        <dbReference type="EC" id="3.1.1.96"/>
    </reaction>
</comment>
<dbReference type="PANTHER" id="PTHR34667:SF1">
    <property type="entry name" value="D-AMINOACYL-TRNA DEACYLASE"/>
    <property type="match status" value="1"/>
</dbReference>
<accession>A0A075GCF2</accession>
<protein>
    <recommendedName>
        <fullName evidence="4">D-aminoacyl-tRNA deacylase</fullName>
        <ecNumber evidence="4">3.1.1.96</ecNumber>
    </recommendedName>
</protein>
<dbReference type="EMBL" id="KF900571">
    <property type="protein sequence ID" value="AIE99726.1"/>
    <property type="molecule type" value="Genomic_DNA"/>
</dbReference>
<evidence type="ECO:0000313" key="5">
    <source>
        <dbReference type="EMBL" id="AIE99726.1"/>
    </source>
</evidence>
<comment type="catalytic activity">
    <reaction evidence="4">
        <text>a D-aminoacyl-tRNA + H2O = a tRNA + a D-alpha-amino acid + H(+)</text>
        <dbReference type="Rhea" id="RHEA:13953"/>
        <dbReference type="Rhea" id="RHEA-COMP:10123"/>
        <dbReference type="Rhea" id="RHEA-COMP:10124"/>
        <dbReference type="ChEBI" id="CHEBI:15377"/>
        <dbReference type="ChEBI" id="CHEBI:15378"/>
        <dbReference type="ChEBI" id="CHEBI:59871"/>
        <dbReference type="ChEBI" id="CHEBI:78442"/>
        <dbReference type="ChEBI" id="CHEBI:79333"/>
        <dbReference type="EC" id="3.1.1.96"/>
    </reaction>
</comment>
<dbReference type="SUPFAM" id="SSF142535">
    <property type="entry name" value="AF0625-like"/>
    <property type="match status" value="1"/>
</dbReference>
<name>A0A075GCF2_9ARCH</name>
<dbReference type="Pfam" id="PF04414">
    <property type="entry name" value="tRNA_deacylase"/>
    <property type="match status" value="1"/>
</dbReference>
<reference evidence="5" key="1">
    <citation type="journal article" date="2014" name="Genome Biol. Evol.">
        <title>Pangenome evidence for extensive interdomain horizontal transfer affecting lineage core and shell genes in uncultured planktonic thaumarchaeota and euryarchaeota.</title>
        <authorList>
            <person name="Deschamps P."/>
            <person name="Zivanovic Y."/>
            <person name="Moreira D."/>
            <person name="Rodriguez-Valera F."/>
            <person name="Lopez-Garcia P."/>
        </authorList>
    </citation>
    <scope>NUCLEOTIDE SEQUENCE</scope>
</reference>
<organism evidence="5">
    <name type="scientific">uncultured marine thaumarchaeote KM3_115_G03</name>
    <dbReference type="NCBI Taxonomy" id="1455989"/>
    <lineage>
        <taxon>Archaea</taxon>
        <taxon>Nitrososphaerota</taxon>
        <taxon>environmental samples</taxon>
    </lineage>
</organism>
<dbReference type="Gene3D" id="3.40.630.50">
    <property type="entry name" value="AF0625-like"/>
    <property type="match status" value="1"/>
</dbReference>
<dbReference type="PIRSF" id="PIRSF016210">
    <property type="entry name" value="UCP016210"/>
    <property type="match status" value="1"/>
</dbReference>
<dbReference type="PANTHER" id="PTHR34667">
    <property type="entry name" value="D-AMINOACYL-TRNA DEACYLASE"/>
    <property type="match status" value="1"/>
</dbReference>
<dbReference type="GO" id="GO:0106026">
    <property type="term" value="F:Gly-tRNA(Ala) deacylase activity"/>
    <property type="evidence" value="ECO:0007669"/>
    <property type="project" value="RHEA"/>
</dbReference>
<dbReference type="Gene3D" id="3.40.50.10700">
    <property type="entry name" value="AF0625-like"/>
    <property type="match status" value="1"/>
</dbReference>
<dbReference type="InterPro" id="IPR018033">
    <property type="entry name" value="Deacylase_DtdA_archaea"/>
</dbReference>
<evidence type="ECO:0000256" key="2">
    <source>
        <dbReference type="ARBA" id="ARBA00022801"/>
    </source>
</evidence>
<evidence type="ECO:0000256" key="1">
    <source>
        <dbReference type="ARBA" id="ARBA00022723"/>
    </source>
</evidence>